<organism evidence="6 7">
    <name type="scientific">Bombella pluederhausensis</name>
    <dbReference type="NCBI Taxonomy" id="2967336"/>
    <lineage>
        <taxon>Bacteria</taxon>
        <taxon>Pseudomonadati</taxon>
        <taxon>Pseudomonadota</taxon>
        <taxon>Alphaproteobacteria</taxon>
        <taxon>Acetobacterales</taxon>
        <taxon>Acetobacteraceae</taxon>
        <taxon>Bombella</taxon>
    </lineage>
</organism>
<dbReference type="PANTHER" id="PTHR34183:SF1">
    <property type="entry name" value="ENDOLYTIC PEPTIDOGLYCAN TRANSGLYCOSYLASE RLPA"/>
    <property type="match status" value="1"/>
</dbReference>
<dbReference type="InterPro" id="IPR036908">
    <property type="entry name" value="RlpA-like_sf"/>
</dbReference>
<name>A0ABT3WH97_9PROT</name>
<evidence type="ECO:0000256" key="4">
    <source>
        <dbReference type="RuleBase" id="RU003495"/>
    </source>
</evidence>
<dbReference type="InterPro" id="IPR034718">
    <property type="entry name" value="RlpA"/>
</dbReference>
<dbReference type="RefSeq" id="WP_266115679.1">
    <property type="nucleotide sequence ID" value="NZ_JANIDY010000001.1"/>
</dbReference>
<feature type="signal peptide" evidence="3">
    <location>
        <begin position="1"/>
        <end position="30"/>
    </location>
</feature>
<dbReference type="InterPro" id="IPR009009">
    <property type="entry name" value="RlpA-like_DPBB"/>
</dbReference>
<keyword evidence="2 3" id="KW-0961">Cell wall biogenesis/degradation</keyword>
<evidence type="ECO:0000256" key="3">
    <source>
        <dbReference type="HAMAP-Rule" id="MF_02071"/>
    </source>
</evidence>
<dbReference type="Proteomes" id="UP001165576">
    <property type="component" value="Unassembled WGS sequence"/>
</dbReference>
<evidence type="ECO:0000313" key="6">
    <source>
        <dbReference type="EMBL" id="MCX5617159.1"/>
    </source>
</evidence>
<sequence length="175" mass="18929" precursor="true">MAPFTSSLRKISFTFIHLISLSLLSSPFLAQPAIAHRSSDIAQVSSSLPPVTEKGLASWYGDKKLAGRRTASGERFHPDDLTAAHPYLPLGTKLLIQAPSTGRSIIVRVNDRGPFGSNRILDLSKGAAVSLGIIRRGVSQITVRVLPRNGLHRASDLETLARSARPKTETIARQN</sequence>
<evidence type="ECO:0000313" key="7">
    <source>
        <dbReference type="Proteomes" id="UP001165576"/>
    </source>
</evidence>
<dbReference type="SUPFAM" id="SSF50685">
    <property type="entry name" value="Barwin-like endoglucanases"/>
    <property type="match status" value="1"/>
</dbReference>
<dbReference type="HAMAP" id="MF_02071">
    <property type="entry name" value="RlpA"/>
    <property type="match status" value="1"/>
</dbReference>
<evidence type="ECO:0000256" key="1">
    <source>
        <dbReference type="ARBA" id="ARBA00023239"/>
    </source>
</evidence>
<dbReference type="InterPro" id="IPR012997">
    <property type="entry name" value="RplA"/>
</dbReference>
<dbReference type="EC" id="4.2.2.-" evidence="3"/>
<dbReference type="PANTHER" id="PTHR34183">
    <property type="entry name" value="ENDOLYTIC PEPTIDOGLYCAN TRANSGLYCOSYLASE RLPA"/>
    <property type="match status" value="1"/>
</dbReference>
<comment type="caution">
    <text evidence="6">The sequence shown here is derived from an EMBL/GenBank/DDBJ whole genome shotgun (WGS) entry which is preliminary data.</text>
</comment>
<reference evidence="6" key="1">
    <citation type="submission" date="2022-07" db="EMBL/GenBank/DDBJ databases">
        <title>Bombella genomes.</title>
        <authorList>
            <person name="Harer L."/>
            <person name="Styblova S."/>
            <person name="Ehrmann M."/>
        </authorList>
    </citation>
    <scope>NUCLEOTIDE SEQUENCE</scope>
    <source>
        <strain evidence="6">TMW 2.2543</strain>
    </source>
</reference>
<dbReference type="EMBL" id="JANIDY010000001">
    <property type="protein sequence ID" value="MCX5617159.1"/>
    <property type="molecule type" value="Genomic_DNA"/>
</dbReference>
<evidence type="ECO:0000256" key="2">
    <source>
        <dbReference type="ARBA" id="ARBA00023316"/>
    </source>
</evidence>
<keyword evidence="3" id="KW-0732">Signal</keyword>
<protein>
    <recommendedName>
        <fullName evidence="3">Endolytic peptidoglycan transglycosylase RlpA</fullName>
        <ecNumber evidence="3">4.2.2.-</ecNumber>
    </recommendedName>
</protein>
<keyword evidence="7" id="KW-1185">Reference proteome</keyword>
<feature type="chain" id="PRO_5044915502" description="Endolytic peptidoglycan transglycosylase RlpA" evidence="3">
    <location>
        <begin position="31"/>
        <end position="175"/>
    </location>
</feature>
<comment type="similarity">
    <text evidence="3 4">Belongs to the RlpA family.</text>
</comment>
<gene>
    <name evidence="3" type="primary">rlpA</name>
    <name evidence="6" type="ORF">NQF86_00530</name>
</gene>
<proteinExistence type="inferred from homology"/>
<feature type="domain" description="RlpA-like protein double-psi beta-barrel" evidence="5">
    <location>
        <begin position="53"/>
        <end position="142"/>
    </location>
</feature>
<dbReference type="Gene3D" id="2.40.40.10">
    <property type="entry name" value="RlpA-like domain"/>
    <property type="match status" value="1"/>
</dbReference>
<dbReference type="CDD" id="cd22268">
    <property type="entry name" value="DPBB_RlpA-like"/>
    <property type="match status" value="1"/>
</dbReference>
<evidence type="ECO:0000259" key="5">
    <source>
        <dbReference type="Pfam" id="PF03330"/>
    </source>
</evidence>
<keyword evidence="1 3" id="KW-0456">Lyase</keyword>
<dbReference type="NCBIfam" id="TIGR00413">
    <property type="entry name" value="rlpA"/>
    <property type="match status" value="1"/>
</dbReference>
<accession>A0ABT3WH97</accession>
<dbReference type="Pfam" id="PF03330">
    <property type="entry name" value="DPBB_1"/>
    <property type="match status" value="1"/>
</dbReference>
<comment type="function">
    <text evidence="3">Lytic transglycosylase with a strong preference for naked glycan strands that lack stem peptides.</text>
</comment>